<dbReference type="InterPro" id="IPR036291">
    <property type="entry name" value="NAD(P)-bd_dom_sf"/>
</dbReference>
<accession>G3B0Y3</accession>
<dbReference type="Gene3D" id="3.40.50.720">
    <property type="entry name" value="NAD(P)-binding Rossmann-like Domain"/>
    <property type="match status" value="1"/>
</dbReference>
<dbReference type="InterPro" id="IPR002347">
    <property type="entry name" value="SDR_fam"/>
</dbReference>
<dbReference type="InterPro" id="IPR052184">
    <property type="entry name" value="SDR_enzymes"/>
</dbReference>
<dbReference type="PANTHER" id="PTHR45458:SF3">
    <property type="entry name" value="CHAIN DEHYDROGENASE (ATSC), PUTATIVE-RELATED"/>
    <property type="match status" value="1"/>
</dbReference>
<dbReference type="KEGG" id="cten:90982304"/>
<evidence type="ECO:0000256" key="1">
    <source>
        <dbReference type="ARBA" id="ARBA00022857"/>
    </source>
</evidence>
<organism evidence="4">
    <name type="scientific">Candida tenuis (strain ATCC 10573 / BCRC 21748 / CBS 615 / JCM 9827 / NBRC 10315 / NRRL Y-1498 / VKM Y-70)</name>
    <name type="common">Yeast</name>
    <name type="synonym">Yamadazyma tenuis</name>
    <dbReference type="NCBI Taxonomy" id="590646"/>
    <lineage>
        <taxon>Eukaryota</taxon>
        <taxon>Fungi</taxon>
        <taxon>Dikarya</taxon>
        <taxon>Ascomycota</taxon>
        <taxon>Saccharomycotina</taxon>
        <taxon>Pichiomycetes</taxon>
        <taxon>Debaryomycetaceae</taxon>
        <taxon>Yamadazyma</taxon>
    </lineage>
</organism>
<dbReference type="EMBL" id="GL996515">
    <property type="protein sequence ID" value="EGV65140.1"/>
    <property type="molecule type" value="Genomic_DNA"/>
</dbReference>
<dbReference type="PRINTS" id="PR00081">
    <property type="entry name" value="GDHRDH"/>
</dbReference>
<keyword evidence="4" id="KW-1185">Reference proteome</keyword>
<sequence>MSSQTTYFITGTNRGIGLAYVEHLTSDKSNLVIATVRSEKAAGPLTALNRDNLKIIYLDMADSSAKFEAAFKQLEHLAPNGIDVFIQNAGISGPKFLVPAEQYNAESYAEVLTINVGGSAKAYNALYPYLFKGTGTKKIVFLSTIAAQIGFPAGGNAYSASKAAVNHLAVQIAKQNAGAENELVRNSATVMLHPGLVETDMAEEPKAVWGSAGFISPSESVEKSLKVVAGLTAADTGKFLSYEGDELPFVV</sequence>
<reference evidence="3 4" key="1">
    <citation type="journal article" date="2011" name="Proc. Natl. Acad. Sci. U.S.A.">
        <title>Comparative genomics of xylose-fermenting fungi for enhanced biofuel production.</title>
        <authorList>
            <person name="Wohlbach D.J."/>
            <person name="Kuo A."/>
            <person name="Sato T.K."/>
            <person name="Potts K.M."/>
            <person name="Salamov A.A."/>
            <person name="LaButti K.M."/>
            <person name="Sun H."/>
            <person name="Clum A."/>
            <person name="Pangilinan J.L."/>
            <person name="Lindquist E.A."/>
            <person name="Lucas S."/>
            <person name="Lapidus A."/>
            <person name="Jin M."/>
            <person name="Gunawan C."/>
            <person name="Balan V."/>
            <person name="Dale B.E."/>
            <person name="Jeffries T.W."/>
            <person name="Zinkel R."/>
            <person name="Barry K.W."/>
            <person name="Grigoriev I.V."/>
            <person name="Gasch A.P."/>
        </authorList>
    </citation>
    <scope>NUCLEOTIDE SEQUENCE [LARGE SCALE GENOMIC DNA]</scope>
    <source>
        <strain evidence="3">ATCC 10573</strain>
        <strain evidence="4">ATCC 10573 / BCRC 21748 / CBS 615 / JCM 9827 / NBRC 10315 / NRRL Y-1498 / VKM Y-70</strain>
    </source>
</reference>
<evidence type="ECO:0000313" key="2">
    <source>
        <dbReference type="EMBL" id="EGV65140.1"/>
    </source>
</evidence>
<protein>
    <submittedName>
        <fullName evidence="2">NAD(P)-binding protein</fullName>
    </submittedName>
</protein>
<evidence type="ECO:0000313" key="4">
    <source>
        <dbReference type="Proteomes" id="UP000000707"/>
    </source>
</evidence>
<dbReference type="SUPFAM" id="SSF51735">
    <property type="entry name" value="NAD(P)-binding Rossmann-fold domains"/>
    <property type="match status" value="1"/>
</dbReference>
<dbReference type="HOGENOM" id="CLU_010194_9_1_1"/>
<dbReference type="GO" id="GO:0016616">
    <property type="term" value="F:oxidoreductase activity, acting on the CH-OH group of donors, NAD or NADP as acceptor"/>
    <property type="evidence" value="ECO:0007669"/>
    <property type="project" value="TreeGrafter"/>
</dbReference>
<dbReference type="InterPro" id="IPR020904">
    <property type="entry name" value="Sc_DH/Rdtase_CS"/>
</dbReference>
<dbReference type="OrthoDB" id="4096546at2759"/>
<proteinExistence type="predicted"/>
<gene>
    <name evidence="3" type="ORF">CANTEDRAFT_113598</name>
</gene>
<dbReference type="eggNOG" id="KOG1611">
    <property type="taxonomic scope" value="Eukaryota"/>
</dbReference>
<dbReference type="PROSITE" id="PS00061">
    <property type="entry name" value="ADH_SHORT"/>
    <property type="match status" value="1"/>
</dbReference>
<dbReference type="Pfam" id="PF00106">
    <property type="entry name" value="adh_short"/>
    <property type="match status" value="1"/>
</dbReference>
<dbReference type="EMBL" id="GL996515">
    <property type="protein sequence ID" value="EGV65141.1"/>
    <property type="molecule type" value="Genomic_DNA"/>
</dbReference>
<dbReference type="AlphaFoldDB" id="G3B0Y3"/>
<dbReference type="PANTHER" id="PTHR45458">
    <property type="entry name" value="SHORT-CHAIN DEHYDROGENASE/REDUCTASE SDR"/>
    <property type="match status" value="1"/>
</dbReference>
<evidence type="ECO:0000313" key="3">
    <source>
        <dbReference type="EMBL" id="EGV65141.1"/>
    </source>
</evidence>
<name>G3B0Y3_CANTC</name>
<dbReference type="Proteomes" id="UP000000707">
    <property type="component" value="Unassembled WGS sequence"/>
</dbReference>
<keyword evidence="1" id="KW-0521">NADP</keyword>
<dbReference type="RefSeq" id="XP_006685947.1">
    <property type="nucleotide sequence ID" value="XM_006685884.1"/>
</dbReference>